<dbReference type="AlphaFoldDB" id="A0ABD1XWC0"/>
<reference evidence="2 3" key="1">
    <citation type="submission" date="2024-09" db="EMBL/GenBank/DDBJ databases">
        <title>Chromosome-scale assembly of Riccia fluitans.</title>
        <authorList>
            <person name="Paukszto L."/>
            <person name="Sawicki J."/>
            <person name="Karawczyk K."/>
            <person name="Piernik-Szablinska J."/>
            <person name="Szczecinska M."/>
            <person name="Mazdziarz M."/>
        </authorList>
    </citation>
    <scope>NUCLEOTIDE SEQUENCE [LARGE SCALE GENOMIC DNA]</scope>
    <source>
        <strain evidence="2">Rf_01</strain>
        <tissue evidence="2">Aerial parts of the thallus</tissue>
    </source>
</reference>
<comment type="caution">
    <text evidence="2">The sequence shown here is derived from an EMBL/GenBank/DDBJ whole genome shotgun (WGS) entry which is preliminary data.</text>
</comment>
<evidence type="ECO:0000313" key="3">
    <source>
        <dbReference type="Proteomes" id="UP001605036"/>
    </source>
</evidence>
<protein>
    <recommendedName>
        <fullName evidence="4">BED-type domain-containing protein</fullName>
    </recommendedName>
</protein>
<gene>
    <name evidence="2" type="ORF">R1flu_023525</name>
</gene>
<evidence type="ECO:0000256" key="1">
    <source>
        <dbReference type="SAM" id="MobiDB-lite"/>
    </source>
</evidence>
<evidence type="ECO:0000313" key="2">
    <source>
        <dbReference type="EMBL" id="KAL2611833.1"/>
    </source>
</evidence>
<evidence type="ECO:0008006" key="4">
    <source>
        <dbReference type="Google" id="ProtNLM"/>
    </source>
</evidence>
<feature type="region of interest" description="Disordered" evidence="1">
    <location>
        <begin position="1"/>
        <end position="24"/>
    </location>
</feature>
<dbReference type="EMBL" id="JBHFFA010000007">
    <property type="protein sequence ID" value="KAL2611833.1"/>
    <property type="molecule type" value="Genomic_DNA"/>
</dbReference>
<proteinExistence type="predicted"/>
<dbReference type="Proteomes" id="UP001605036">
    <property type="component" value="Unassembled WGS sequence"/>
</dbReference>
<sequence>MDTIEGGALVEDNRSSGVGERQGFQPRMRGATQTLLPFPGIARPLERPNFTDWEFLTAKKRLVDQGVGAVRFGRGKKGNVEGVWSKCKWCNNIYGTNIIRLTQHFTCDFSLKNRSMPELPAYKKEGSKKHIRGCSSVPEEA</sequence>
<keyword evidence="3" id="KW-1185">Reference proteome</keyword>
<accession>A0ABD1XWC0</accession>
<organism evidence="2 3">
    <name type="scientific">Riccia fluitans</name>
    <dbReference type="NCBI Taxonomy" id="41844"/>
    <lineage>
        <taxon>Eukaryota</taxon>
        <taxon>Viridiplantae</taxon>
        <taxon>Streptophyta</taxon>
        <taxon>Embryophyta</taxon>
        <taxon>Marchantiophyta</taxon>
        <taxon>Marchantiopsida</taxon>
        <taxon>Marchantiidae</taxon>
        <taxon>Marchantiales</taxon>
        <taxon>Ricciaceae</taxon>
        <taxon>Riccia</taxon>
    </lineage>
</organism>
<name>A0ABD1XWC0_9MARC</name>